<name>A0ABQ3AX58_9GAMM</name>
<dbReference type="RefSeq" id="WP_229837615.1">
    <property type="nucleotide sequence ID" value="NZ_BMYZ01000001.1"/>
</dbReference>
<dbReference type="NCBIfam" id="NF041512">
    <property type="entry name" value="PA2817_fam"/>
    <property type="match status" value="1"/>
</dbReference>
<dbReference type="InterPro" id="IPR048156">
    <property type="entry name" value="PA2817-like"/>
</dbReference>
<reference evidence="2" key="1">
    <citation type="journal article" date="2019" name="Int. J. Syst. Evol. Microbiol.">
        <title>The Global Catalogue of Microorganisms (GCM) 10K type strain sequencing project: providing services to taxonomists for standard genome sequencing and annotation.</title>
        <authorList>
            <consortium name="The Broad Institute Genomics Platform"/>
            <consortium name="The Broad Institute Genome Sequencing Center for Infectious Disease"/>
            <person name="Wu L."/>
            <person name="Ma J."/>
        </authorList>
    </citation>
    <scope>NUCLEOTIDE SEQUENCE [LARGE SCALE GENOMIC DNA]</scope>
    <source>
        <strain evidence="2">KCTC 32239</strain>
    </source>
</reference>
<gene>
    <name evidence="1" type="ORF">GCM10011613_10350</name>
</gene>
<dbReference type="EMBL" id="BMYZ01000001">
    <property type="protein sequence ID" value="GGY68064.1"/>
    <property type="molecule type" value="Genomic_DNA"/>
</dbReference>
<evidence type="ECO:0000313" key="2">
    <source>
        <dbReference type="Proteomes" id="UP000619761"/>
    </source>
</evidence>
<evidence type="ECO:0000313" key="1">
    <source>
        <dbReference type="EMBL" id="GGY68064.1"/>
    </source>
</evidence>
<keyword evidence="2" id="KW-1185">Reference proteome</keyword>
<dbReference type="Proteomes" id="UP000619761">
    <property type="component" value="Unassembled WGS sequence"/>
</dbReference>
<organism evidence="1 2">
    <name type="scientific">Cellvibrio zantedeschiae</name>
    <dbReference type="NCBI Taxonomy" id="1237077"/>
    <lineage>
        <taxon>Bacteria</taxon>
        <taxon>Pseudomonadati</taxon>
        <taxon>Pseudomonadota</taxon>
        <taxon>Gammaproteobacteria</taxon>
        <taxon>Cellvibrionales</taxon>
        <taxon>Cellvibrionaceae</taxon>
        <taxon>Cellvibrio</taxon>
    </lineage>
</organism>
<evidence type="ECO:0008006" key="3">
    <source>
        <dbReference type="Google" id="ProtNLM"/>
    </source>
</evidence>
<proteinExistence type="predicted"/>
<sequence>MNDYDKAYLDFHMRLLHAFIERAKEQPPFCLEDNTQEDRDFFLELSELPNSGGADLLLQGQHLFCRIVAAYPHLMPLVPRDLLWFFGGDCLHYMPDEEIRIFQELDELRQNASETQEPFSYENARLKSLGLH</sequence>
<comment type="caution">
    <text evidence="1">The sequence shown here is derived from an EMBL/GenBank/DDBJ whole genome shotgun (WGS) entry which is preliminary data.</text>
</comment>
<accession>A0ABQ3AX58</accession>
<protein>
    <recommendedName>
        <fullName evidence="3">Dehydrogenase</fullName>
    </recommendedName>
</protein>